<dbReference type="PROSITE" id="PS50004">
    <property type="entry name" value="C2"/>
    <property type="match status" value="2"/>
</dbReference>
<dbReference type="FunFam" id="2.60.40.150:FF:000186">
    <property type="entry name" value="Protein BONZAI 3"/>
    <property type="match status" value="1"/>
</dbReference>
<dbReference type="InterPro" id="IPR010734">
    <property type="entry name" value="Copine_C"/>
</dbReference>
<proteinExistence type="inferred from homology"/>
<accession>A0A7N1A784</accession>
<dbReference type="InterPro" id="IPR045052">
    <property type="entry name" value="Copine"/>
</dbReference>
<feature type="domain" description="C2" evidence="11">
    <location>
        <begin position="176"/>
        <end position="298"/>
    </location>
</feature>
<name>A0A7N1A784_KALFE</name>
<dbReference type="EnsemblPlants" id="Kaladp0809s0040.1.v1.1">
    <property type="protein sequence ID" value="Kaladp0809s0040.1.v1.1"/>
    <property type="gene ID" value="Kaladp0809s0040.v1.1"/>
</dbReference>
<dbReference type="InterPro" id="IPR000008">
    <property type="entry name" value="C2_dom"/>
</dbReference>
<keyword evidence="4" id="KW-0479">Metal-binding</keyword>
<dbReference type="CDD" id="cd04048">
    <property type="entry name" value="C2A_Copine"/>
    <property type="match status" value="1"/>
</dbReference>
<dbReference type="AlphaFoldDB" id="A0A7N1A784"/>
<comment type="similarity">
    <text evidence="2">Belongs to the copine family.</text>
</comment>
<feature type="domain" description="C2" evidence="11">
    <location>
        <begin position="28"/>
        <end position="164"/>
    </location>
</feature>
<evidence type="ECO:0000256" key="7">
    <source>
        <dbReference type="ARBA" id="ARBA00022837"/>
    </source>
</evidence>
<dbReference type="FunFam" id="2.60.40.150:FF:000168">
    <property type="entry name" value="Protein BONZAI 1"/>
    <property type="match status" value="1"/>
</dbReference>
<evidence type="ECO:0000313" key="12">
    <source>
        <dbReference type="EnsemblPlants" id="Kaladp0809s0040.1.v1.1"/>
    </source>
</evidence>
<dbReference type="PANTHER" id="PTHR10857:SF120">
    <property type="entry name" value="PROTEIN BONZAI 3"/>
    <property type="match status" value="1"/>
</dbReference>
<dbReference type="GO" id="GO:0046872">
    <property type="term" value="F:metal ion binding"/>
    <property type="evidence" value="ECO:0007669"/>
    <property type="project" value="UniProtKB-KW"/>
</dbReference>
<dbReference type="PANTHER" id="PTHR10857">
    <property type="entry name" value="COPINE"/>
    <property type="match status" value="1"/>
</dbReference>
<keyword evidence="13" id="KW-1185">Reference proteome</keyword>
<dbReference type="Gene3D" id="2.60.40.150">
    <property type="entry name" value="C2 domain"/>
    <property type="match status" value="2"/>
</dbReference>
<keyword evidence="9" id="KW-0449">Lipoprotein</keyword>
<evidence type="ECO:0000259" key="11">
    <source>
        <dbReference type="PROSITE" id="PS50004"/>
    </source>
</evidence>
<evidence type="ECO:0000256" key="3">
    <source>
        <dbReference type="ARBA" id="ARBA00022475"/>
    </source>
</evidence>
<sequence>MGCGFSDIKGGQQAVGGTPARPGDTAADPGPNEAVVLFNKLRGYGSLFTSMELSLAASNLRDRDIASKSDPMTVVYLKKKDGALEEIGRTEVIMNNLEPAWIQKININFQFEIAQPLVFQVYDVDTKYHNVPVKSINLKDQDFLGEANCNLSEIVTKQSQSLTLNLYSDKGHGVKTAGSLTVHAEETASSRTVVELIFRCSNLENKDFFSKSDPFLKISRIVEAGGCVPVCKTEVVTNNLNPTWKPISLGMQHFGSKENPLIIECFDFNSNGDHVLIGKVQTSLLEVERLHKETSGIHFVRPSSDPRDHDKVLKGELFVNQYVEKHVDSFVDYISSGFELNFMVAVDFTGSNGNPRSPTSLHYVDPSGRLNAYQQAITEVGDVIQFYNADKYFPSWGFGGRLPSGVVSHCYMHCVKSKLNN</sequence>
<organism evidence="12 13">
    <name type="scientific">Kalanchoe fedtschenkoi</name>
    <name type="common">Lavender scallops</name>
    <name type="synonym">South American air plant</name>
    <dbReference type="NCBI Taxonomy" id="63787"/>
    <lineage>
        <taxon>Eukaryota</taxon>
        <taxon>Viridiplantae</taxon>
        <taxon>Streptophyta</taxon>
        <taxon>Embryophyta</taxon>
        <taxon>Tracheophyta</taxon>
        <taxon>Spermatophyta</taxon>
        <taxon>Magnoliopsida</taxon>
        <taxon>eudicotyledons</taxon>
        <taxon>Gunneridae</taxon>
        <taxon>Pentapetalae</taxon>
        <taxon>Saxifragales</taxon>
        <taxon>Crassulaceae</taxon>
        <taxon>Kalanchoe</taxon>
    </lineage>
</organism>
<dbReference type="Gramene" id="Kaladp0809s0040.1.v1.1">
    <property type="protein sequence ID" value="Kaladp0809s0040.1.v1.1"/>
    <property type="gene ID" value="Kaladp0809s0040.v1.1"/>
</dbReference>
<evidence type="ECO:0000256" key="4">
    <source>
        <dbReference type="ARBA" id="ARBA00022723"/>
    </source>
</evidence>
<dbReference type="GO" id="GO:0071277">
    <property type="term" value="P:cellular response to calcium ion"/>
    <property type="evidence" value="ECO:0007669"/>
    <property type="project" value="TreeGrafter"/>
</dbReference>
<evidence type="ECO:0000256" key="2">
    <source>
        <dbReference type="ARBA" id="ARBA00009048"/>
    </source>
</evidence>
<dbReference type="SMART" id="SM00239">
    <property type="entry name" value="C2"/>
    <property type="match status" value="2"/>
</dbReference>
<reference evidence="12" key="1">
    <citation type="submission" date="2021-01" db="UniProtKB">
        <authorList>
            <consortium name="EnsemblPlants"/>
        </authorList>
    </citation>
    <scope>IDENTIFICATION</scope>
</reference>
<dbReference type="Pfam" id="PF07002">
    <property type="entry name" value="Copine"/>
    <property type="match status" value="1"/>
</dbReference>
<dbReference type="SUPFAM" id="SSF49562">
    <property type="entry name" value="C2 domain (Calcium/lipid-binding domain, CaLB)"/>
    <property type="match status" value="2"/>
</dbReference>
<protein>
    <recommendedName>
        <fullName evidence="11">C2 domain-containing protein</fullName>
    </recommendedName>
</protein>
<comment type="subcellular location">
    <subcellularLocation>
        <location evidence="1">Cell membrane</location>
        <topology evidence="1">Lipid-anchor</topology>
    </subcellularLocation>
</comment>
<evidence type="ECO:0000256" key="8">
    <source>
        <dbReference type="ARBA" id="ARBA00023136"/>
    </source>
</evidence>
<dbReference type="Proteomes" id="UP000594263">
    <property type="component" value="Unplaced"/>
</dbReference>
<dbReference type="Pfam" id="PF00168">
    <property type="entry name" value="C2"/>
    <property type="match status" value="2"/>
</dbReference>
<keyword evidence="5" id="KW-0677">Repeat</keyword>
<evidence type="ECO:0000256" key="6">
    <source>
        <dbReference type="ARBA" id="ARBA00022821"/>
    </source>
</evidence>
<dbReference type="OMA" id="CSIGTRD"/>
<evidence type="ECO:0000256" key="10">
    <source>
        <dbReference type="SAM" id="MobiDB-lite"/>
    </source>
</evidence>
<dbReference type="GO" id="GO:0005544">
    <property type="term" value="F:calcium-dependent phospholipid binding"/>
    <property type="evidence" value="ECO:0007669"/>
    <property type="project" value="InterPro"/>
</dbReference>
<feature type="region of interest" description="Disordered" evidence="10">
    <location>
        <begin position="1"/>
        <end position="29"/>
    </location>
</feature>
<dbReference type="CDD" id="cd04047">
    <property type="entry name" value="C2B_Copine"/>
    <property type="match status" value="1"/>
</dbReference>
<evidence type="ECO:0000313" key="13">
    <source>
        <dbReference type="Proteomes" id="UP000594263"/>
    </source>
</evidence>
<keyword evidence="8" id="KW-0472">Membrane</keyword>
<keyword evidence="7" id="KW-0106">Calcium</keyword>
<keyword evidence="3" id="KW-1003">Cell membrane</keyword>
<evidence type="ECO:0000256" key="5">
    <source>
        <dbReference type="ARBA" id="ARBA00022737"/>
    </source>
</evidence>
<evidence type="ECO:0000256" key="9">
    <source>
        <dbReference type="ARBA" id="ARBA00023288"/>
    </source>
</evidence>
<evidence type="ECO:0000256" key="1">
    <source>
        <dbReference type="ARBA" id="ARBA00004193"/>
    </source>
</evidence>
<dbReference type="GO" id="GO:0006952">
    <property type="term" value="P:defense response"/>
    <property type="evidence" value="ECO:0007669"/>
    <property type="project" value="UniProtKB-KW"/>
</dbReference>
<dbReference type="InterPro" id="IPR035892">
    <property type="entry name" value="C2_domain_sf"/>
</dbReference>
<dbReference type="GO" id="GO:0005886">
    <property type="term" value="C:plasma membrane"/>
    <property type="evidence" value="ECO:0007669"/>
    <property type="project" value="UniProtKB-SubCell"/>
</dbReference>
<dbReference type="InterPro" id="IPR037768">
    <property type="entry name" value="C2B_Copine"/>
</dbReference>
<keyword evidence="6" id="KW-0611">Plant defense</keyword>